<dbReference type="GO" id="GO:0009055">
    <property type="term" value="F:electron transfer activity"/>
    <property type="evidence" value="ECO:0007669"/>
    <property type="project" value="InterPro"/>
</dbReference>
<keyword evidence="10" id="KW-0408">Iron</keyword>
<keyword evidence="3" id="KW-0813">Transport</keyword>
<comment type="caution">
    <text evidence="15">The sequence shown here is derived from an EMBL/GenBank/DDBJ whole genome shotgun (WGS) entry which is preliminary data.</text>
</comment>
<evidence type="ECO:0000256" key="13">
    <source>
        <dbReference type="SAM" id="Phobius"/>
    </source>
</evidence>
<keyword evidence="6 13" id="KW-0812">Transmembrane</keyword>
<feature type="transmembrane region" description="Helical" evidence="13">
    <location>
        <begin position="56"/>
        <end position="74"/>
    </location>
</feature>
<evidence type="ECO:0000256" key="10">
    <source>
        <dbReference type="ARBA" id="ARBA00023004"/>
    </source>
</evidence>
<dbReference type="InterPro" id="IPR011577">
    <property type="entry name" value="Cyt_b561_bac/Ni-Hgenase"/>
</dbReference>
<evidence type="ECO:0000256" key="2">
    <source>
        <dbReference type="ARBA" id="ARBA00004651"/>
    </source>
</evidence>
<dbReference type="PANTHER" id="PTHR30529:SF1">
    <property type="entry name" value="CYTOCHROME B561 HOMOLOG 2"/>
    <property type="match status" value="1"/>
</dbReference>
<dbReference type="SUPFAM" id="SSF81342">
    <property type="entry name" value="Transmembrane di-heme cytochromes"/>
    <property type="match status" value="1"/>
</dbReference>
<evidence type="ECO:0000256" key="1">
    <source>
        <dbReference type="ARBA" id="ARBA00001970"/>
    </source>
</evidence>
<evidence type="ECO:0000256" key="3">
    <source>
        <dbReference type="ARBA" id="ARBA00022448"/>
    </source>
</evidence>
<evidence type="ECO:0000256" key="5">
    <source>
        <dbReference type="ARBA" id="ARBA00022617"/>
    </source>
</evidence>
<feature type="domain" description="Cytochrome b561 bacterial/Ni-hydrogenase" evidence="14">
    <location>
        <begin position="11"/>
        <end position="180"/>
    </location>
</feature>
<dbReference type="InterPro" id="IPR052168">
    <property type="entry name" value="Cytochrome_b561_oxidase"/>
</dbReference>
<dbReference type="GO" id="GO:0046872">
    <property type="term" value="F:metal ion binding"/>
    <property type="evidence" value="ECO:0007669"/>
    <property type="project" value="UniProtKB-KW"/>
</dbReference>
<protein>
    <submittedName>
        <fullName evidence="15">Cytochrome b561</fullName>
    </submittedName>
</protein>
<sequence length="182" mass="20191">MTSSWQDDSQRYGRISRVLHWSMAALLIWQLSIMIYKVTLDLSPADSALVRTHTPIGFLLLLLAVLRLVWAFANRNSRPAYEPSALGTLARWGHGALYLLMILIPSLALLRAYGSGRGFAPWGIRVFEQTGEKIEWMMAPANAVHGLLGWTLLALIVGHVAMALVHHFVMRDGTLSKMAGKA</sequence>
<name>A0A4R3V5D7_9BURK</name>
<feature type="transmembrane region" description="Helical" evidence="13">
    <location>
        <begin position="147"/>
        <end position="169"/>
    </location>
</feature>
<keyword evidence="4" id="KW-1003">Cell membrane</keyword>
<evidence type="ECO:0000259" key="14">
    <source>
        <dbReference type="Pfam" id="PF01292"/>
    </source>
</evidence>
<evidence type="ECO:0000256" key="9">
    <source>
        <dbReference type="ARBA" id="ARBA00022989"/>
    </source>
</evidence>
<keyword evidence="9 13" id="KW-1133">Transmembrane helix</keyword>
<keyword evidence="16" id="KW-1185">Reference proteome</keyword>
<keyword evidence="7" id="KW-0479">Metal-binding</keyword>
<dbReference type="GO" id="GO:0020037">
    <property type="term" value="F:heme binding"/>
    <property type="evidence" value="ECO:0007669"/>
    <property type="project" value="TreeGrafter"/>
</dbReference>
<dbReference type="PANTHER" id="PTHR30529">
    <property type="entry name" value="CYTOCHROME B561"/>
    <property type="match status" value="1"/>
</dbReference>
<evidence type="ECO:0000256" key="7">
    <source>
        <dbReference type="ARBA" id="ARBA00022723"/>
    </source>
</evidence>
<evidence type="ECO:0000256" key="12">
    <source>
        <dbReference type="ARBA" id="ARBA00037975"/>
    </source>
</evidence>
<keyword evidence="11 13" id="KW-0472">Membrane</keyword>
<dbReference type="AlphaFoldDB" id="A0A4R3V5D7"/>
<gene>
    <name evidence="15" type="ORF">EV686_105229</name>
</gene>
<evidence type="ECO:0000256" key="4">
    <source>
        <dbReference type="ARBA" id="ARBA00022475"/>
    </source>
</evidence>
<comment type="subcellular location">
    <subcellularLocation>
        <location evidence="2">Cell membrane</location>
        <topology evidence="2">Multi-pass membrane protein</topology>
    </subcellularLocation>
</comment>
<reference evidence="15 16" key="1">
    <citation type="submission" date="2019-03" db="EMBL/GenBank/DDBJ databases">
        <title>Genomic Encyclopedia of Type Strains, Phase IV (KMG-IV): sequencing the most valuable type-strain genomes for metagenomic binning, comparative biology and taxonomic classification.</title>
        <authorList>
            <person name="Goeker M."/>
        </authorList>
    </citation>
    <scope>NUCLEOTIDE SEQUENCE [LARGE SCALE GENOMIC DNA]</scope>
    <source>
        <strain evidence="15 16">DSM 100048</strain>
    </source>
</reference>
<evidence type="ECO:0000256" key="6">
    <source>
        <dbReference type="ARBA" id="ARBA00022692"/>
    </source>
</evidence>
<dbReference type="Proteomes" id="UP000294692">
    <property type="component" value="Unassembled WGS sequence"/>
</dbReference>
<dbReference type="InterPro" id="IPR016174">
    <property type="entry name" value="Di-haem_cyt_TM"/>
</dbReference>
<comment type="cofactor">
    <cofactor evidence="1">
        <name>heme b</name>
        <dbReference type="ChEBI" id="CHEBI:60344"/>
    </cofactor>
</comment>
<dbReference type="EMBL" id="SMBX01000005">
    <property type="protein sequence ID" value="TCU98528.1"/>
    <property type="molecule type" value="Genomic_DNA"/>
</dbReference>
<evidence type="ECO:0000313" key="15">
    <source>
        <dbReference type="EMBL" id="TCU98528.1"/>
    </source>
</evidence>
<evidence type="ECO:0000313" key="16">
    <source>
        <dbReference type="Proteomes" id="UP000294692"/>
    </source>
</evidence>
<comment type="similarity">
    <text evidence="12">Belongs to the cytochrome b561 family.</text>
</comment>
<evidence type="ECO:0000256" key="11">
    <source>
        <dbReference type="ARBA" id="ARBA00023136"/>
    </source>
</evidence>
<keyword evidence="8" id="KW-0249">Electron transport</keyword>
<dbReference type="GO" id="GO:0005886">
    <property type="term" value="C:plasma membrane"/>
    <property type="evidence" value="ECO:0007669"/>
    <property type="project" value="UniProtKB-SubCell"/>
</dbReference>
<feature type="transmembrane region" description="Helical" evidence="13">
    <location>
        <begin position="95"/>
        <end position="113"/>
    </location>
</feature>
<accession>A0A4R3V5D7</accession>
<dbReference type="GO" id="GO:0022904">
    <property type="term" value="P:respiratory electron transport chain"/>
    <property type="evidence" value="ECO:0007669"/>
    <property type="project" value="InterPro"/>
</dbReference>
<evidence type="ECO:0000256" key="8">
    <source>
        <dbReference type="ARBA" id="ARBA00022982"/>
    </source>
</evidence>
<organism evidence="15 16">
    <name type="scientific">Paracandidimonas soli</name>
    <dbReference type="NCBI Taxonomy" id="1917182"/>
    <lineage>
        <taxon>Bacteria</taxon>
        <taxon>Pseudomonadati</taxon>
        <taxon>Pseudomonadota</taxon>
        <taxon>Betaproteobacteria</taxon>
        <taxon>Burkholderiales</taxon>
        <taxon>Alcaligenaceae</taxon>
        <taxon>Paracandidimonas</taxon>
    </lineage>
</organism>
<keyword evidence="5" id="KW-0349">Heme</keyword>
<dbReference type="RefSeq" id="WP_207901755.1">
    <property type="nucleotide sequence ID" value="NZ_JBHRVM010000001.1"/>
</dbReference>
<dbReference type="Pfam" id="PF01292">
    <property type="entry name" value="Ni_hydr_CYTB"/>
    <property type="match status" value="1"/>
</dbReference>
<feature type="transmembrane region" description="Helical" evidence="13">
    <location>
        <begin position="18"/>
        <end position="36"/>
    </location>
</feature>
<proteinExistence type="inferred from homology"/>